<dbReference type="AlphaFoldDB" id="A0A0A9EJP4"/>
<dbReference type="EMBL" id="GBRH01198677">
    <property type="protein sequence ID" value="JAD99218.1"/>
    <property type="molecule type" value="Transcribed_RNA"/>
</dbReference>
<reference evidence="1" key="2">
    <citation type="journal article" date="2015" name="Data Brief">
        <title>Shoot transcriptome of the giant reed, Arundo donax.</title>
        <authorList>
            <person name="Barrero R.A."/>
            <person name="Guerrero F.D."/>
            <person name="Moolhuijzen P."/>
            <person name="Goolsby J.A."/>
            <person name="Tidwell J."/>
            <person name="Bellgard S.E."/>
            <person name="Bellgard M.I."/>
        </authorList>
    </citation>
    <scope>NUCLEOTIDE SEQUENCE</scope>
    <source>
        <tissue evidence="1">Shoot tissue taken approximately 20 cm above the soil surface</tissue>
    </source>
</reference>
<name>A0A0A9EJP4_ARUDO</name>
<sequence>MLRKSNKMFSALYWTDGAVLSCSCRAKLVNLAWLFQVASR</sequence>
<reference evidence="1" key="1">
    <citation type="submission" date="2014-09" db="EMBL/GenBank/DDBJ databases">
        <authorList>
            <person name="Magalhaes I.L.F."/>
            <person name="Oliveira U."/>
            <person name="Santos F.R."/>
            <person name="Vidigal T.H.D.A."/>
            <person name="Brescovit A.D."/>
            <person name="Santos A.J."/>
        </authorList>
    </citation>
    <scope>NUCLEOTIDE SEQUENCE</scope>
    <source>
        <tissue evidence="1">Shoot tissue taken approximately 20 cm above the soil surface</tissue>
    </source>
</reference>
<protein>
    <submittedName>
        <fullName evidence="1">Uncharacterized protein</fullName>
    </submittedName>
</protein>
<evidence type="ECO:0000313" key="1">
    <source>
        <dbReference type="EMBL" id="JAD99218.1"/>
    </source>
</evidence>
<accession>A0A0A9EJP4</accession>
<organism evidence="1">
    <name type="scientific">Arundo donax</name>
    <name type="common">Giant reed</name>
    <name type="synonym">Donax arundinaceus</name>
    <dbReference type="NCBI Taxonomy" id="35708"/>
    <lineage>
        <taxon>Eukaryota</taxon>
        <taxon>Viridiplantae</taxon>
        <taxon>Streptophyta</taxon>
        <taxon>Embryophyta</taxon>
        <taxon>Tracheophyta</taxon>
        <taxon>Spermatophyta</taxon>
        <taxon>Magnoliopsida</taxon>
        <taxon>Liliopsida</taxon>
        <taxon>Poales</taxon>
        <taxon>Poaceae</taxon>
        <taxon>PACMAD clade</taxon>
        <taxon>Arundinoideae</taxon>
        <taxon>Arundineae</taxon>
        <taxon>Arundo</taxon>
    </lineage>
</organism>
<proteinExistence type="predicted"/>